<protein>
    <recommendedName>
        <fullName evidence="4">Large ribosomal subunit protein bL28m</fullName>
    </recommendedName>
    <alternativeName>
        <fullName evidence="5">39S ribosomal protein L28, mitochondrial</fullName>
    </alternativeName>
</protein>
<organism evidence="6 7">
    <name type="scientific">Pinctada imbricata</name>
    <name type="common">Atlantic pearl-oyster</name>
    <name type="synonym">Pinctada martensii</name>
    <dbReference type="NCBI Taxonomy" id="66713"/>
    <lineage>
        <taxon>Eukaryota</taxon>
        <taxon>Metazoa</taxon>
        <taxon>Spiralia</taxon>
        <taxon>Lophotrochozoa</taxon>
        <taxon>Mollusca</taxon>
        <taxon>Bivalvia</taxon>
        <taxon>Autobranchia</taxon>
        <taxon>Pteriomorphia</taxon>
        <taxon>Pterioida</taxon>
        <taxon>Pterioidea</taxon>
        <taxon>Pteriidae</taxon>
        <taxon>Pinctada</taxon>
    </lineage>
</organism>
<reference evidence="6" key="1">
    <citation type="submission" date="2019-08" db="EMBL/GenBank/DDBJ databases">
        <title>The improved chromosome-level genome for the pearl oyster Pinctada fucata martensii using PacBio sequencing and Hi-C.</title>
        <authorList>
            <person name="Zheng Z."/>
        </authorList>
    </citation>
    <scope>NUCLEOTIDE SEQUENCE</scope>
    <source>
        <strain evidence="6">ZZ-2019</strain>
        <tissue evidence="6">Adductor muscle</tissue>
    </source>
</reference>
<name>A0AA89C4S7_PINIB</name>
<keyword evidence="7" id="KW-1185">Reference proteome</keyword>
<keyword evidence="3" id="KW-0687">Ribonucleoprotein</keyword>
<dbReference type="AlphaFoldDB" id="A0AA89C4S7"/>
<keyword evidence="2" id="KW-0689">Ribosomal protein</keyword>
<evidence type="ECO:0000256" key="1">
    <source>
        <dbReference type="ARBA" id="ARBA00008760"/>
    </source>
</evidence>
<sequence>MISEAAAYTYDLYEHEAKQLPEHYVERCKDFHRRDPKPIHFMAKEGKWEYQTNSKNIIPIQNVHIPLIFPEEANEGLWGGEGVIEGYRKSHKRFTFKIPKMWKPLLMTRALYSEILDQWFSVTVTFHTLDQIDEAKGFDFYILKTHERDINSRLGMVFRRKMLLALSNKDFYHDDPKKRSRVFRKYVKYLIPVSNFYRYFSSLNMLYISFHKWNKVISYFS</sequence>
<evidence type="ECO:0000256" key="3">
    <source>
        <dbReference type="ARBA" id="ARBA00023274"/>
    </source>
</evidence>
<evidence type="ECO:0000256" key="5">
    <source>
        <dbReference type="ARBA" id="ARBA00035538"/>
    </source>
</evidence>
<gene>
    <name evidence="6" type="ORF">FSP39_003618</name>
</gene>
<dbReference type="GO" id="GO:0005762">
    <property type="term" value="C:mitochondrial large ribosomal subunit"/>
    <property type="evidence" value="ECO:0007669"/>
    <property type="project" value="TreeGrafter"/>
</dbReference>
<dbReference type="InterPro" id="IPR026569">
    <property type="entry name" value="Ribosomal_bL28"/>
</dbReference>
<evidence type="ECO:0000313" key="7">
    <source>
        <dbReference type="Proteomes" id="UP001186944"/>
    </source>
</evidence>
<dbReference type="GO" id="GO:0003735">
    <property type="term" value="F:structural constituent of ribosome"/>
    <property type="evidence" value="ECO:0007669"/>
    <property type="project" value="InterPro"/>
</dbReference>
<dbReference type="Proteomes" id="UP001186944">
    <property type="component" value="Unassembled WGS sequence"/>
</dbReference>
<dbReference type="SUPFAM" id="SSF143800">
    <property type="entry name" value="L28p-like"/>
    <property type="match status" value="1"/>
</dbReference>
<dbReference type="InterPro" id="IPR034704">
    <property type="entry name" value="Ribosomal_bL28/bL31-like_sf"/>
</dbReference>
<comment type="similarity">
    <text evidence="1">Belongs to the bacterial ribosomal protein bL28 family.</text>
</comment>
<evidence type="ECO:0000256" key="4">
    <source>
        <dbReference type="ARBA" id="ARBA00035269"/>
    </source>
</evidence>
<dbReference type="EMBL" id="VSWD01000006">
    <property type="protein sequence ID" value="KAK3099382.1"/>
    <property type="molecule type" value="Genomic_DNA"/>
</dbReference>
<dbReference type="PANTHER" id="PTHR13528:SF2">
    <property type="entry name" value="LARGE RIBOSOMAL SUBUNIT PROTEIN BL28M"/>
    <property type="match status" value="1"/>
</dbReference>
<dbReference type="PANTHER" id="PTHR13528">
    <property type="entry name" value="39S RIBOSOMAL PROTEIN L28, MITOCHONDRIAL"/>
    <property type="match status" value="1"/>
</dbReference>
<accession>A0AA89C4S7</accession>
<comment type="caution">
    <text evidence="6">The sequence shown here is derived from an EMBL/GenBank/DDBJ whole genome shotgun (WGS) entry which is preliminary data.</text>
</comment>
<evidence type="ECO:0000256" key="2">
    <source>
        <dbReference type="ARBA" id="ARBA00022980"/>
    </source>
</evidence>
<evidence type="ECO:0000313" key="6">
    <source>
        <dbReference type="EMBL" id="KAK3099382.1"/>
    </source>
</evidence>
<dbReference type="Pfam" id="PF00830">
    <property type="entry name" value="Ribosomal_L28"/>
    <property type="match status" value="1"/>
</dbReference>
<proteinExistence type="inferred from homology"/>